<evidence type="ECO:0000313" key="3">
    <source>
        <dbReference type="Proteomes" id="UP000324800"/>
    </source>
</evidence>
<proteinExistence type="predicted"/>
<gene>
    <name evidence="2" type="ORF">EZS28_016086</name>
</gene>
<reference evidence="2 3" key="1">
    <citation type="submission" date="2019-03" db="EMBL/GenBank/DDBJ databases">
        <title>Single cell metagenomics reveals metabolic interactions within the superorganism composed of flagellate Streblomastix strix and complex community of Bacteroidetes bacteria on its surface.</title>
        <authorList>
            <person name="Treitli S.C."/>
            <person name="Kolisko M."/>
            <person name="Husnik F."/>
            <person name="Keeling P."/>
            <person name="Hampl V."/>
        </authorList>
    </citation>
    <scope>NUCLEOTIDE SEQUENCE [LARGE SCALE GENOMIC DNA]</scope>
    <source>
        <strain evidence="2">ST1C</strain>
    </source>
</reference>
<accession>A0A5J4W0I3</accession>
<dbReference type="EMBL" id="SNRW01004005">
    <property type="protein sequence ID" value="KAA6388387.1"/>
    <property type="molecule type" value="Genomic_DNA"/>
</dbReference>
<feature type="region of interest" description="Disordered" evidence="1">
    <location>
        <begin position="45"/>
        <end position="100"/>
    </location>
</feature>
<feature type="compositionally biased region" description="Polar residues" evidence="1">
    <location>
        <begin position="59"/>
        <end position="72"/>
    </location>
</feature>
<dbReference type="Proteomes" id="UP000324800">
    <property type="component" value="Unassembled WGS sequence"/>
</dbReference>
<dbReference type="AlphaFoldDB" id="A0A5J4W0I3"/>
<protein>
    <submittedName>
        <fullName evidence="2">Uncharacterized protein</fullName>
    </submittedName>
</protein>
<name>A0A5J4W0I3_9EUKA</name>
<evidence type="ECO:0000313" key="2">
    <source>
        <dbReference type="EMBL" id="KAA6388387.1"/>
    </source>
</evidence>
<feature type="region of interest" description="Disordered" evidence="1">
    <location>
        <begin position="1"/>
        <end position="21"/>
    </location>
</feature>
<evidence type="ECO:0000256" key="1">
    <source>
        <dbReference type="SAM" id="MobiDB-lite"/>
    </source>
</evidence>
<feature type="compositionally biased region" description="Basic and acidic residues" evidence="1">
    <location>
        <begin position="79"/>
        <end position="92"/>
    </location>
</feature>
<feature type="compositionally biased region" description="Basic and acidic residues" evidence="1">
    <location>
        <begin position="47"/>
        <end position="58"/>
    </location>
</feature>
<sequence length="100" mass="11268">MNVNNLEDTDNENIKFHNTNPKYLMDIQEKQSFGGKKVLSDAINPILEKHGKIPHQSDKQQQAPSSSSTVSKQLKKGNKKEENKKKGKKDESDSSDNSEL</sequence>
<organism evidence="2 3">
    <name type="scientific">Streblomastix strix</name>
    <dbReference type="NCBI Taxonomy" id="222440"/>
    <lineage>
        <taxon>Eukaryota</taxon>
        <taxon>Metamonada</taxon>
        <taxon>Preaxostyla</taxon>
        <taxon>Oxymonadida</taxon>
        <taxon>Streblomastigidae</taxon>
        <taxon>Streblomastix</taxon>
    </lineage>
</organism>
<comment type="caution">
    <text evidence="2">The sequence shown here is derived from an EMBL/GenBank/DDBJ whole genome shotgun (WGS) entry which is preliminary data.</text>
</comment>